<reference evidence="2" key="1">
    <citation type="journal article" date="2019" name="Int. J. Syst. Evol. Microbiol.">
        <title>The Global Catalogue of Microorganisms (GCM) 10K type strain sequencing project: providing services to taxonomists for standard genome sequencing and annotation.</title>
        <authorList>
            <consortium name="The Broad Institute Genomics Platform"/>
            <consortium name="The Broad Institute Genome Sequencing Center for Infectious Disease"/>
            <person name="Wu L."/>
            <person name="Ma J."/>
        </authorList>
    </citation>
    <scope>NUCLEOTIDE SEQUENCE [LARGE SCALE GENOMIC DNA]</scope>
    <source>
        <strain evidence="2">CCUG 59778</strain>
    </source>
</reference>
<dbReference type="Gene3D" id="3.40.50.300">
    <property type="entry name" value="P-loop containing nucleotide triphosphate hydrolases"/>
    <property type="match status" value="1"/>
</dbReference>
<dbReference type="InterPro" id="IPR027417">
    <property type="entry name" value="P-loop_NTPase"/>
</dbReference>
<comment type="caution">
    <text evidence="1">The sequence shown here is derived from an EMBL/GenBank/DDBJ whole genome shotgun (WGS) entry which is preliminary data.</text>
</comment>
<sequence>MAKALLVTGVVGVGKTSVTGAVGEVFRAAGVAHGVIDVDWLAFCWPTPAEDPYNTRLREGNLRAVAGSFLAAGARRLVVAGVVESREERARYQRALGCEVTVCRLRASEETVRGRLAGRFGGRDAEGLRWHVRRIGELERVFEAAGVEDFAVDAEPGLDAVAAEVVWRWDEWSGAR</sequence>
<protein>
    <recommendedName>
        <fullName evidence="3">Adenylylsulfate kinase</fullName>
    </recommendedName>
</protein>
<accession>A0ABW0EL76</accession>
<gene>
    <name evidence="1" type="ORF">ACFPM7_08300</name>
</gene>
<dbReference type="RefSeq" id="WP_378245606.1">
    <property type="nucleotide sequence ID" value="NZ_JBHSKF010000003.1"/>
</dbReference>
<evidence type="ECO:0008006" key="3">
    <source>
        <dbReference type="Google" id="ProtNLM"/>
    </source>
</evidence>
<dbReference type="EMBL" id="JBHSKF010000003">
    <property type="protein sequence ID" value="MFC5287050.1"/>
    <property type="molecule type" value="Genomic_DNA"/>
</dbReference>
<evidence type="ECO:0000313" key="2">
    <source>
        <dbReference type="Proteomes" id="UP001596157"/>
    </source>
</evidence>
<evidence type="ECO:0000313" key="1">
    <source>
        <dbReference type="EMBL" id="MFC5287050.1"/>
    </source>
</evidence>
<dbReference type="SUPFAM" id="SSF52540">
    <property type="entry name" value="P-loop containing nucleoside triphosphate hydrolases"/>
    <property type="match status" value="1"/>
</dbReference>
<organism evidence="1 2">
    <name type="scientific">Actinokineospora guangxiensis</name>
    <dbReference type="NCBI Taxonomy" id="1490288"/>
    <lineage>
        <taxon>Bacteria</taxon>
        <taxon>Bacillati</taxon>
        <taxon>Actinomycetota</taxon>
        <taxon>Actinomycetes</taxon>
        <taxon>Pseudonocardiales</taxon>
        <taxon>Pseudonocardiaceae</taxon>
        <taxon>Actinokineospora</taxon>
    </lineage>
</organism>
<keyword evidence="2" id="KW-1185">Reference proteome</keyword>
<dbReference type="Proteomes" id="UP001596157">
    <property type="component" value="Unassembled WGS sequence"/>
</dbReference>
<name>A0ABW0EL76_9PSEU</name>
<proteinExistence type="predicted"/>